<dbReference type="SUPFAM" id="SSF46689">
    <property type="entry name" value="Homeodomain-like"/>
    <property type="match status" value="1"/>
</dbReference>
<dbReference type="GO" id="GO:0003677">
    <property type="term" value="F:DNA binding"/>
    <property type="evidence" value="ECO:0007669"/>
    <property type="project" value="UniProtKB-UniRule"/>
</dbReference>
<accession>A0A1Q8Q391</accession>
<comment type="caution">
    <text evidence="6">The sequence shown here is derived from an EMBL/GenBank/DDBJ whole genome shotgun (WGS) entry which is preliminary data.</text>
</comment>
<dbReference type="InterPro" id="IPR025996">
    <property type="entry name" value="MT1864/Rv1816-like_C"/>
</dbReference>
<feature type="DNA-binding region" description="H-T-H motif" evidence="4">
    <location>
        <begin position="29"/>
        <end position="48"/>
    </location>
</feature>
<dbReference type="InterPro" id="IPR036271">
    <property type="entry name" value="Tet_transcr_reg_TetR-rel_C_sf"/>
</dbReference>
<dbReference type="STRING" id="1714264.BTO30_13010"/>
<dbReference type="RefSeq" id="WP_075399155.1">
    <property type="nucleotide sequence ID" value="NZ_MSDU01000031.1"/>
</dbReference>
<dbReference type="InterPro" id="IPR009057">
    <property type="entry name" value="Homeodomain-like_sf"/>
</dbReference>
<keyword evidence="3" id="KW-0804">Transcription</keyword>
<reference evidence="6 7" key="1">
    <citation type="submission" date="2016-12" db="EMBL/GenBank/DDBJ databases">
        <title>Domibacillus antri genome sequencing.</title>
        <authorList>
            <person name="Verma A."/>
            <person name="Krishnamurthi S."/>
        </authorList>
    </citation>
    <scope>NUCLEOTIDE SEQUENCE [LARGE SCALE GENOMIC DNA]</scope>
    <source>
        <strain evidence="6 7">XD80</strain>
    </source>
</reference>
<protein>
    <submittedName>
        <fullName evidence="6">TetR family transcriptional regulator</fullName>
    </submittedName>
</protein>
<dbReference type="Gene3D" id="1.10.10.60">
    <property type="entry name" value="Homeodomain-like"/>
    <property type="match status" value="1"/>
</dbReference>
<sequence length="192" mass="20964">MSPRAGIDASSVLQKAAEMIDRDGYDALTIGQLAKELSIKPPSIYNHVGSLTELKQALALYGSAKLYEQMMDAAVGLSGDKAVYALGNAYVEFARKQPGLYEAAFRAPDLDAPDLKETQGKVVRLVVKVMTVYNLDEETTLHMVRGLRSMLHGFTSIEQSGGFGLPLHLNESFHVMMETFLAGLHVKSATMR</sequence>
<keyword evidence="2 4" id="KW-0238">DNA-binding</keyword>
<dbReference type="EMBL" id="MSDU01000031">
    <property type="protein sequence ID" value="OLN21772.1"/>
    <property type="molecule type" value="Genomic_DNA"/>
</dbReference>
<keyword evidence="1" id="KW-0805">Transcription regulation</keyword>
<keyword evidence="7" id="KW-1185">Reference proteome</keyword>
<gene>
    <name evidence="6" type="ORF">BTO30_13010</name>
</gene>
<evidence type="ECO:0000256" key="3">
    <source>
        <dbReference type="ARBA" id="ARBA00023163"/>
    </source>
</evidence>
<organism evidence="6 7">
    <name type="scientific">Domibacillus antri</name>
    <dbReference type="NCBI Taxonomy" id="1714264"/>
    <lineage>
        <taxon>Bacteria</taxon>
        <taxon>Bacillati</taxon>
        <taxon>Bacillota</taxon>
        <taxon>Bacilli</taxon>
        <taxon>Bacillales</taxon>
        <taxon>Bacillaceae</taxon>
        <taxon>Domibacillus</taxon>
    </lineage>
</organism>
<dbReference type="SUPFAM" id="SSF48498">
    <property type="entry name" value="Tetracyclin repressor-like, C-terminal domain"/>
    <property type="match status" value="1"/>
</dbReference>
<evidence type="ECO:0000313" key="7">
    <source>
        <dbReference type="Proteomes" id="UP000185568"/>
    </source>
</evidence>
<dbReference type="Proteomes" id="UP000185568">
    <property type="component" value="Unassembled WGS sequence"/>
</dbReference>
<dbReference type="PROSITE" id="PS50977">
    <property type="entry name" value="HTH_TETR_2"/>
    <property type="match status" value="1"/>
</dbReference>
<dbReference type="Pfam" id="PF00440">
    <property type="entry name" value="TetR_N"/>
    <property type="match status" value="1"/>
</dbReference>
<proteinExistence type="predicted"/>
<dbReference type="Pfam" id="PF13305">
    <property type="entry name" value="TetR_C_33"/>
    <property type="match status" value="1"/>
</dbReference>
<dbReference type="OrthoDB" id="71867at2"/>
<evidence type="ECO:0000256" key="1">
    <source>
        <dbReference type="ARBA" id="ARBA00023015"/>
    </source>
</evidence>
<evidence type="ECO:0000313" key="6">
    <source>
        <dbReference type="EMBL" id="OLN21772.1"/>
    </source>
</evidence>
<dbReference type="InterPro" id="IPR001647">
    <property type="entry name" value="HTH_TetR"/>
</dbReference>
<dbReference type="AlphaFoldDB" id="A0A1Q8Q391"/>
<evidence type="ECO:0000256" key="2">
    <source>
        <dbReference type="ARBA" id="ARBA00023125"/>
    </source>
</evidence>
<name>A0A1Q8Q391_9BACI</name>
<evidence type="ECO:0000259" key="5">
    <source>
        <dbReference type="PROSITE" id="PS50977"/>
    </source>
</evidence>
<feature type="domain" description="HTH tetR-type" evidence="5">
    <location>
        <begin position="6"/>
        <end position="66"/>
    </location>
</feature>
<dbReference type="Gene3D" id="1.10.357.10">
    <property type="entry name" value="Tetracycline Repressor, domain 2"/>
    <property type="match status" value="1"/>
</dbReference>
<evidence type="ECO:0000256" key="4">
    <source>
        <dbReference type="PROSITE-ProRule" id="PRU00335"/>
    </source>
</evidence>